<dbReference type="PANTHER" id="PTHR42754">
    <property type="entry name" value="ENDOGLUCANASE"/>
    <property type="match status" value="1"/>
</dbReference>
<dbReference type="Gene3D" id="2.80.10.50">
    <property type="match status" value="1"/>
</dbReference>
<keyword evidence="3" id="KW-1185">Reference proteome</keyword>
<dbReference type="eggNOG" id="COG1520">
    <property type="taxonomic scope" value="Bacteria"/>
</dbReference>
<keyword evidence="1" id="KW-0732">Signal</keyword>
<dbReference type="InterPro" id="IPR010620">
    <property type="entry name" value="SBBP_repeat"/>
</dbReference>
<dbReference type="Proteomes" id="UP000000789">
    <property type="component" value="Chromosome"/>
</dbReference>
<dbReference type="STRING" id="403833.Pmob_1550"/>
<dbReference type="AlphaFoldDB" id="A9BGL1"/>
<dbReference type="HOGENOM" id="CLU_035227_1_1_0"/>
<gene>
    <name evidence="2" type="ordered locus">Pmob_1550</name>
</gene>
<evidence type="ECO:0000256" key="1">
    <source>
        <dbReference type="SAM" id="SignalP"/>
    </source>
</evidence>
<accession>A9BGL1</accession>
<organism evidence="2 3">
    <name type="scientific">Petrotoga mobilis (strain DSM 10674 / SJ95)</name>
    <dbReference type="NCBI Taxonomy" id="403833"/>
    <lineage>
        <taxon>Bacteria</taxon>
        <taxon>Thermotogati</taxon>
        <taxon>Thermotogota</taxon>
        <taxon>Thermotogae</taxon>
        <taxon>Petrotogales</taxon>
        <taxon>Petrotogaceae</taxon>
        <taxon>Petrotoga</taxon>
    </lineage>
</organism>
<dbReference type="Pfam" id="PF06739">
    <property type="entry name" value="SBBP"/>
    <property type="match status" value="1"/>
</dbReference>
<dbReference type="EMBL" id="CP000879">
    <property type="protein sequence ID" value="ABX32251.1"/>
    <property type="molecule type" value="Genomic_DNA"/>
</dbReference>
<protein>
    <recommendedName>
        <fullName evidence="4">PKD domain containing protein</fullName>
    </recommendedName>
</protein>
<dbReference type="InterPro" id="IPR013431">
    <property type="entry name" value="Delta_60_rpt"/>
</dbReference>
<proteinExistence type="predicted"/>
<evidence type="ECO:0000313" key="3">
    <source>
        <dbReference type="Proteomes" id="UP000000789"/>
    </source>
</evidence>
<reference evidence="2" key="1">
    <citation type="submission" date="2007-11" db="EMBL/GenBank/DDBJ databases">
        <title>Complete sequence of Petroga mobilis SJ95.</title>
        <authorList>
            <consortium name="US DOE Joint Genome Institute"/>
            <person name="Copeland A."/>
            <person name="Lucas S."/>
            <person name="Lapidus A."/>
            <person name="Barry K."/>
            <person name="Glavina del Rio T."/>
            <person name="Dalin E."/>
            <person name="Tice H."/>
            <person name="Pitluck S."/>
            <person name="Meincke L."/>
            <person name="Brettin T."/>
            <person name="Bruce D."/>
            <person name="Detter J.C."/>
            <person name="Han C."/>
            <person name="Kuske C.R."/>
            <person name="Schmutz J."/>
            <person name="Larimer F."/>
            <person name="Land M."/>
            <person name="Hauser L."/>
            <person name="Kyrpides N."/>
            <person name="Mikhailova N."/>
            <person name="Noll K."/>
            <person name="Richardson P."/>
        </authorList>
    </citation>
    <scope>NUCLEOTIDE SEQUENCE [LARGE SCALE GENOMIC DNA]</scope>
    <source>
        <strain evidence="2">SJ95</strain>
    </source>
</reference>
<dbReference type="PANTHER" id="PTHR42754:SF1">
    <property type="entry name" value="LIPOPROTEIN"/>
    <property type="match status" value="1"/>
</dbReference>
<evidence type="ECO:0000313" key="2">
    <source>
        <dbReference type="EMBL" id="ABX32251.1"/>
    </source>
</evidence>
<dbReference type="Pfam" id="PF17164">
    <property type="entry name" value="DUF5122"/>
    <property type="match status" value="1"/>
</dbReference>
<feature type="chain" id="PRO_5002732791" description="PKD domain containing protein" evidence="1">
    <location>
        <begin position="21"/>
        <end position="382"/>
    </location>
</feature>
<sequence length="382" mass="41986">MVKSKIVLVLVLTVSLFAMASLTLDWGRVYTLGGSQEIFDVKSTDEGVYLFGYTNEKGFNEDILILEFDQEGNVVYENKLGGNYNDWANQGILTSDGDMLLVGTSNSYGSDSDFYVSKIGNNKFSTNINKLGNDKGSAVVEVEDGYVVVGYGSDPDTLNMRGKMVKLNKEGKVVFEKWLPYFVAGSDTKPLSIQKTSDGNFIIAGTVVQLFENKTKFYLAKVDPNGEEIWTKVFAPRDYARGFDVKEVSGGYVAVGYEGSWDSKWSDIYVVKVNPEGHILWEGFYGDVESDHGYSVAVGPNGYIYVAGYVTTLNGDKDFAILEYDNNGNLLSEKSLGGYGDDVAYAIDIDDNGNLYVAGYSQSSDLGADAHKDVFILKYTVK</sequence>
<evidence type="ECO:0008006" key="4">
    <source>
        <dbReference type="Google" id="ProtNLM"/>
    </source>
</evidence>
<name>A9BGL1_PETMO</name>
<feature type="signal peptide" evidence="1">
    <location>
        <begin position="1"/>
        <end position="20"/>
    </location>
</feature>
<dbReference type="KEGG" id="pmo:Pmob_1550"/>
<dbReference type="SUPFAM" id="SSF63829">
    <property type="entry name" value="Calcium-dependent phosphotriesterase"/>
    <property type="match status" value="1"/>
</dbReference>